<protein>
    <submittedName>
        <fullName evidence="1">Uncharacterized protein</fullName>
    </submittedName>
</protein>
<evidence type="ECO:0000313" key="1">
    <source>
        <dbReference type="EMBL" id="EET62911.1"/>
    </source>
</evidence>
<dbReference type="EMBL" id="ACCL02000001">
    <property type="protein sequence ID" value="EET62911.1"/>
    <property type="molecule type" value="Genomic_DNA"/>
</dbReference>
<reference evidence="1" key="1">
    <citation type="submission" date="2009-07" db="EMBL/GenBank/DDBJ databases">
        <authorList>
            <person name="Weinstock G."/>
            <person name="Sodergren E."/>
            <person name="Clifton S."/>
            <person name="Fulton L."/>
            <person name="Fulton B."/>
            <person name="Courtney L."/>
            <person name="Fronick C."/>
            <person name="Harrison M."/>
            <person name="Strong C."/>
            <person name="Farmer C."/>
            <person name="Delahaunty K."/>
            <person name="Markovic C."/>
            <person name="Hall O."/>
            <person name="Minx P."/>
            <person name="Tomlinson C."/>
            <person name="Mitreva M."/>
            <person name="Nelson J."/>
            <person name="Hou S."/>
            <person name="Wollam A."/>
            <person name="Pepin K.H."/>
            <person name="Johnson M."/>
            <person name="Bhonagiri V."/>
            <person name="Nash W.E."/>
            <person name="Warren W."/>
            <person name="Chinwalla A."/>
            <person name="Mardis E.R."/>
            <person name="Wilson R.K."/>
        </authorList>
    </citation>
    <scope>NUCLEOTIDE SEQUENCE [LARGE SCALE GENOMIC DNA]</scope>
    <source>
        <strain evidence="1">DSM 14469</strain>
    </source>
</reference>
<organism evidence="1 2">
    <name type="scientific">Marvinbryantia formatexigens DSM 14469</name>
    <dbReference type="NCBI Taxonomy" id="478749"/>
    <lineage>
        <taxon>Bacteria</taxon>
        <taxon>Bacillati</taxon>
        <taxon>Bacillota</taxon>
        <taxon>Clostridia</taxon>
        <taxon>Lachnospirales</taxon>
        <taxon>Lachnospiraceae</taxon>
        <taxon>Marvinbryantia</taxon>
    </lineage>
</organism>
<name>C6L9H2_9FIRM</name>
<dbReference type="Proteomes" id="UP000005561">
    <property type="component" value="Unassembled WGS sequence"/>
</dbReference>
<evidence type="ECO:0000313" key="2">
    <source>
        <dbReference type="Proteomes" id="UP000005561"/>
    </source>
</evidence>
<gene>
    <name evidence="1" type="ORF">BRYFOR_05262</name>
</gene>
<keyword evidence="2" id="KW-1185">Reference proteome</keyword>
<sequence length="47" mass="5302">MMGLPSAGMQVYRLWGGRMKNMEKREDEVWGVLEMCCGFSAEDVSAD</sequence>
<dbReference type="AlphaFoldDB" id="C6L9H2"/>
<proteinExistence type="predicted"/>
<accession>C6L9H2</accession>
<comment type="caution">
    <text evidence="1">The sequence shown here is derived from an EMBL/GenBank/DDBJ whole genome shotgun (WGS) entry which is preliminary data.</text>
</comment>